<evidence type="ECO:0008006" key="4">
    <source>
        <dbReference type="Google" id="ProtNLM"/>
    </source>
</evidence>
<evidence type="ECO:0000313" key="3">
    <source>
        <dbReference type="Proteomes" id="UP000597762"/>
    </source>
</evidence>
<feature type="compositionally biased region" description="Polar residues" evidence="1">
    <location>
        <begin position="54"/>
        <end position="63"/>
    </location>
</feature>
<dbReference type="Gene3D" id="3.40.50.410">
    <property type="entry name" value="von Willebrand factor, type A domain"/>
    <property type="match status" value="1"/>
</dbReference>
<dbReference type="EMBL" id="CAHIKZ030000183">
    <property type="protein sequence ID" value="CAE1158264.1"/>
    <property type="molecule type" value="Genomic_DNA"/>
</dbReference>
<accession>A0A812AXD9</accession>
<sequence>METTTKATTPSTEPSTTKATAPSTEPSTTKATAPSTEPSTTKATAPSTEPSTTNHPKVTMTPNRKQEAESAENIPISYTSKTRTRIFPTTETTTLRTNKPQTTMASNPLESLSTRVASGHQENIATKPSTKISSTVTIATVRKQKTENIPVASTPELMNKTSSRAYTSTLRTDKEMLKYTPQAKNEATPSKSVVGDNFSGNIAVGNVTEIPQKDYASTVVFGFDLTTMGPSRAKIIIQFISHLLPHIGYDKFALVSNALCTPNFNIPLQPAINEDLSKLLPRLNEEKRHVLVDIIRQMNKELFKEANFKNDKNPKRQIGVLFVDPSVSTITSEVLLEAGEMKKKGFELFVIAIGNAIWTDPEMFAELSSQPHHEFIISVPTYNNLLPMVKHLPLHIREANKKQMK</sequence>
<dbReference type="Proteomes" id="UP000597762">
    <property type="component" value="Unassembled WGS sequence"/>
</dbReference>
<keyword evidence="3" id="KW-1185">Reference proteome</keyword>
<name>A0A812AXD9_ACAPH</name>
<feature type="compositionally biased region" description="Low complexity" evidence="1">
    <location>
        <begin position="1"/>
        <end position="53"/>
    </location>
</feature>
<proteinExistence type="predicted"/>
<gene>
    <name evidence="2" type="ORF">SPHA_5560</name>
</gene>
<dbReference type="InterPro" id="IPR036465">
    <property type="entry name" value="vWFA_dom_sf"/>
</dbReference>
<comment type="caution">
    <text evidence="2">The sequence shown here is derived from an EMBL/GenBank/DDBJ whole genome shotgun (WGS) entry which is preliminary data.</text>
</comment>
<dbReference type="SUPFAM" id="SSF53300">
    <property type="entry name" value="vWA-like"/>
    <property type="match status" value="1"/>
</dbReference>
<organism evidence="2 3">
    <name type="scientific">Acanthosepion pharaonis</name>
    <name type="common">Pharaoh cuttlefish</name>
    <name type="synonym">Sepia pharaonis</name>
    <dbReference type="NCBI Taxonomy" id="158019"/>
    <lineage>
        <taxon>Eukaryota</taxon>
        <taxon>Metazoa</taxon>
        <taxon>Spiralia</taxon>
        <taxon>Lophotrochozoa</taxon>
        <taxon>Mollusca</taxon>
        <taxon>Cephalopoda</taxon>
        <taxon>Coleoidea</taxon>
        <taxon>Decapodiformes</taxon>
        <taxon>Sepiida</taxon>
        <taxon>Sepiina</taxon>
        <taxon>Sepiidae</taxon>
        <taxon>Acanthosepion</taxon>
    </lineage>
</organism>
<dbReference type="AlphaFoldDB" id="A0A812AXD9"/>
<evidence type="ECO:0000256" key="1">
    <source>
        <dbReference type="SAM" id="MobiDB-lite"/>
    </source>
</evidence>
<evidence type="ECO:0000313" key="2">
    <source>
        <dbReference type="EMBL" id="CAE1158264.1"/>
    </source>
</evidence>
<protein>
    <recommendedName>
        <fullName evidence="4">VWFA domain-containing protein</fullName>
    </recommendedName>
</protein>
<feature type="region of interest" description="Disordered" evidence="1">
    <location>
        <begin position="1"/>
        <end position="85"/>
    </location>
</feature>
<reference evidence="2" key="1">
    <citation type="submission" date="2021-01" db="EMBL/GenBank/DDBJ databases">
        <authorList>
            <person name="Li R."/>
            <person name="Bekaert M."/>
        </authorList>
    </citation>
    <scope>NUCLEOTIDE SEQUENCE</scope>
    <source>
        <strain evidence="2">Farmed</strain>
    </source>
</reference>